<evidence type="ECO:0000256" key="1">
    <source>
        <dbReference type="SAM" id="Phobius"/>
    </source>
</evidence>
<keyword evidence="1" id="KW-0812">Transmembrane</keyword>
<gene>
    <name evidence="2" type="ORF">ECXG_03081</name>
</gene>
<organism evidence="2 3">
    <name type="scientific">Escherichia coli TA447</name>
    <dbReference type="NCBI Taxonomy" id="656447"/>
    <lineage>
        <taxon>Bacteria</taxon>
        <taxon>Pseudomonadati</taxon>
        <taxon>Pseudomonadota</taxon>
        <taxon>Gammaproteobacteria</taxon>
        <taxon>Enterobacterales</taxon>
        <taxon>Enterobacteriaceae</taxon>
        <taxon>Escherichia</taxon>
    </lineage>
</organism>
<keyword evidence="1" id="KW-0472">Membrane</keyword>
<evidence type="ECO:0000313" key="2">
    <source>
        <dbReference type="EMBL" id="OSK98808.1"/>
    </source>
</evidence>
<name>A0A1X3J8Q1_ECOLX</name>
<comment type="caution">
    <text evidence="2">The sequence shown here is derived from an EMBL/GenBank/DDBJ whole genome shotgun (WGS) entry which is preliminary data.</text>
</comment>
<reference evidence="2 3" key="1">
    <citation type="submission" date="2010-04" db="EMBL/GenBank/DDBJ databases">
        <title>The Genome Sequence of Escherichia coli TA447.</title>
        <authorList>
            <consortium name="The Broad Institute Genome Sequencing Platform"/>
            <consortium name="The Broad Institute Genome Sequencing Center for Infectious Disease"/>
            <person name="Feldgarden M."/>
            <person name="Gordon D.M."/>
            <person name="Johnson J.R."/>
            <person name="Johnston B.D."/>
            <person name="Young S."/>
            <person name="Zeng Q."/>
            <person name="Koehrsen M."/>
            <person name="Alvarado L."/>
            <person name="Berlin A.M."/>
            <person name="Borenstein D."/>
            <person name="Chapman S.B."/>
            <person name="Chen Z."/>
            <person name="Engels R."/>
            <person name="Freedman E."/>
            <person name="Gellesch M."/>
            <person name="Goldberg J."/>
            <person name="Griggs A."/>
            <person name="Gujja S."/>
            <person name="Heilman E.R."/>
            <person name="Heiman D.I."/>
            <person name="Hepburn T.A."/>
            <person name="Howarth C."/>
            <person name="Jen D."/>
            <person name="Larson L."/>
            <person name="Mehta T."/>
            <person name="Park D."/>
            <person name="Pearson M."/>
            <person name="Richards J."/>
            <person name="Roberts A."/>
            <person name="Saif S."/>
            <person name="Shea T.D."/>
            <person name="Shenoy N."/>
            <person name="Sisk P."/>
            <person name="Stolte C."/>
            <person name="Sykes S.N."/>
            <person name="Walk T."/>
            <person name="White J."/>
            <person name="Yandava C."/>
            <person name="Haas B."/>
            <person name="Henn M.R."/>
            <person name="Nusbaum C."/>
            <person name="Birren B."/>
        </authorList>
    </citation>
    <scope>NUCLEOTIDE SEQUENCE [LARGE SCALE GENOMIC DNA]</scope>
    <source>
        <strain evidence="2 3">TA447</strain>
    </source>
</reference>
<evidence type="ECO:0000313" key="3">
    <source>
        <dbReference type="Proteomes" id="UP000193942"/>
    </source>
</evidence>
<proteinExistence type="predicted"/>
<keyword evidence="1" id="KW-1133">Transmembrane helix</keyword>
<dbReference type="AlphaFoldDB" id="A0A1X3J8Q1"/>
<sequence length="42" mass="5003">MIAESLFLPDFYHGVKIKKLPALLWRYSMGWISTFIFVLRIT</sequence>
<dbReference type="Proteomes" id="UP000193942">
    <property type="component" value="Unassembled WGS sequence"/>
</dbReference>
<feature type="transmembrane region" description="Helical" evidence="1">
    <location>
        <begin position="20"/>
        <end position="39"/>
    </location>
</feature>
<dbReference type="EMBL" id="ADIZ01000001">
    <property type="protein sequence ID" value="OSK98808.1"/>
    <property type="molecule type" value="Genomic_DNA"/>
</dbReference>
<protein>
    <submittedName>
        <fullName evidence="2">Uncharacterized protein</fullName>
    </submittedName>
</protein>
<accession>A0A1X3J8Q1</accession>